<name>A0A943SNU6_9FIRM</name>
<dbReference type="Proteomes" id="UP000748991">
    <property type="component" value="Unassembled WGS sequence"/>
</dbReference>
<dbReference type="SUPFAM" id="SSF52540">
    <property type="entry name" value="P-loop containing nucleoside triphosphate hydrolases"/>
    <property type="match status" value="1"/>
</dbReference>
<dbReference type="PROSITE" id="PS50893">
    <property type="entry name" value="ABC_TRANSPORTER_2"/>
    <property type="match status" value="1"/>
</dbReference>
<evidence type="ECO:0000256" key="5">
    <source>
        <dbReference type="ARBA" id="ARBA00066388"/>
    </source>
</evidence>
<evidence type="ECO:0000313" key="8">
    <source>
        <dbReference type="Proteomes" id="UP000748991"/>
    </source>
</evidence>
<comment type="caution">
    <text evidence="7">The sequence shown here is derived from an EMBL/GenBank/DDBJ whole genome shotgun (WGS) entry which is preliminary data.</text>
</comment>
<dbReference type="InterPro" id="IPR027417">
    <property type="entry name" value="P-loop_NTPase"/>
</dbReference>
<organism evidence="7 8">
    <name type="scientific">Peptoniphilus harei</name>
    <dbReference type="NCBI Taxonomy" id="54005"/>
    <lineage>
        <taxon>Bacteria</taxon>
        <taxon>Bacillati</taxon>
        <taxon>Bacillota</taxon>
        <taxon>Tissierellia</taxon>
        <taxon>Tissierellales</taxon>
        <taxon>Peptoniphilaceae</taxon>
        <taxon>Peptoniphilus</taxon>
    </lineage>
</organism>
<dbReference type="EMBL" id="JAGZZP010000004">
    <property type="protein sequence ID" value="MBS6534759.1"/>
    <property type="molecule type" value="Genomic_DNA"/>
</dbReference>
<reference evidence="7" key="1">
    <citation type="submission" date="2021-02" db="EMBL/GenBank/DDBJ databases">
        <title>Infant gut strain persistence is associated with maternal origin, phylogeny, and functional potential including surface adhesion and iron acquisition.</title>
        <authorList>
            <person name="Lou Y.C."/>
        </authorList>
    </citation>
    <scope>NUCLEOTIDE SEQUENCE</scope>
    <source>
        <strain evidence="7">L3_060_052G1_dasL3_060_052G1_concoct_1</strain>
    </source>
</reference>
<dbReference type="AlphaFoldDB" id="A0A943SNU6"/>
<dbReference type="EC" id="7.6.2.9" evidence="5"/>
<dbReference type="InterPro" id="IPR003593">
    <property type="entry name" value="AAA+_ATPase"/>
</dbReference>
<evidence type="ECO:0000313" key="7">
    <source>
        <dbReference type="EMBL" id="MBS6534759.1"/>
    </source>
</evidence>
<protein>
    <recommendedName>
        <fullName evidence="5">ABC-type quaternary amine transporter</fullName>
        <ecNumber evidence="5">7.6.2.9</ecNumber>
    </recommendedName>
</protein>
<keyword evidence="2" id="KW-0813">Transport</keyword>
<dbReference type="GO" id="GO:0015418">
    <property type="term" value="F:ABC-type quaternary ammonium compound transporting activity"/>
    <property type="evidence" value="ECO:0007669"/>
    <property type="project" value="UniProtKB-EC"/>
</dbReference>
<gene>
    <name evidence="7" type="ORF">KH327_02910</name>
</gene>
<keyword evidence="4 7" id="KW-0067">ATP-binding</keyword>
<dbReference type="GO" id="GO:0016887">
    <property type="term" value="F:ATP hydrolysis activity"/>
    <property type="evidence" value="ECO:0007669"/>
    <property type="project" value="InterPro"/>
</dbReference>
<comment type="similarity">
    <text evidence="1">Belongs to the ABC transporter superfamily.</text>
</comment>
<dbReference type="SMART" id="SM00382">
    <property type="entry name" value="AAA"/>
    <property type="match status" value="1"/>
</dbReference>
<evidence type="ECO:0000256" key="1">
    <source>
        <dbReference type="ARBA" id="ARBA00005417"/>
    </source>
</evidence>
<keyword evidence="3" id="KW-0547">Nucleotide-binding</keyword>
<evidence type="ECO:0000256" key="2">
    <source>
        <dbReference type="ARBA" id="ARBA00022448"/>
    </source>
</evidence>
<dbReference type="FunFam" id="3.40.50.300:FF:000425">
    <property type="entry name" value="Probable ABC transporter, ATP-binding subunit"/>
    <property type="match status" value="1"/>
</dbReference>
<dbReference type="GO" id="GO:0005524">
    <property type="term" value="F:ATP binding"/>
    <property type="evidence" value="ECO:0007669"/>
    <property type="project" value="UniProtKB-KW"/>
</dbReference>
<proteinExistence type="inferred from homology"/>
<dbReference type="PANTHER" id="PTHR43117">
    <property type="entry name" value="OSMOPROTECTANT IMPORT ATP-BINDING PROTEIN OSMV"/>
    <property type="match status" value="1"/>
</dbReference>
<dbReference type="PROSITE" id="PS00211">
    <property type="entry name" value="ABC_TRANSPORTER_1"/>
    <property type="match status" value="1"/>
</dbReference>
<dbReference type="PANTHER" id="PTHR43117:SF4">
    <property type="entry name" value="OSMOPROTECTANT IMPORT ATP-BINDING PROTEIN OSMV"/>
    <property type="match status" value="1"/>
</dbReference>
<evidence type="ECO:0000259" key="6">
    <source>
        <dbReference type="PROSITE" id="PS50893"/>
    </source>
</evidence>
<dbReference type="InterPro" id="IPR017871">
    <property type="entry name" value="ABC_transporter-like_CS"/>
</dbReference>
<accession>A0A943SNU6</accession>
<dbReference type="InterPro" id="IPR003439">
    <property type="entry name" value="ABC_transporter-like_ATP-bd"/>
</dbReference>
<dbReference type="Pfam" id="PF00005">
    <property type="entry name" value="ABC_tran"/>
    <property type="match status" value="1"/>
</dbReference>
<dbReference type="Gene3D" id="3.40.50.300">
    <property type="entry name" value="P-loop containing nucleotide triphosphate hydrolases"/>
    <property type="match status" value="1"/>
</dbReference>
<dbReference type="RefSeq" id="WP_278637208.1">
    <property type="nucleotide sequence ID" value="NZ_JAGZZP010000004.1"/>
</dbReference>
<evidence type="ECO:0000256" key="4">
    <source>
        <dbReference type="ARBA" id="ARBA00022840"/>
    </source>
</evidence>
<feature type="domain" description="ABC transporter" evidence="6">
    <location>
        <begin position="2"/>
        <end position="237"/>
    </location>
</feature>
<sequence>MIRYQGVSMSYDGKEKVLDDLNFEIKEGEFFVLVGPSGSGKTTTLKLINRLIEQTEGDIFFQGKNIKDYPLREMRLEMGYVLQEIALFPNLTVAENIGLIPEMKKINKKEIAKRVDSLLKQVDLDPKVYKNRLPEDLSGGEKQRIGILRAIAANPKVLLMDEPFSVLDPISRGQLQDLVKKLHKDYKITTVFVTHDMREAIKLADRICLMRDGKVVQIGSPDDLVNNPANNFVASFFKEEGEINE</sequence>
<evidence type="ECO:0000256" key="3">
    <source>
        <dbReference type="ARBA" id="ARBA00022741"/>
    </source>
</evidence>